<dbReference type="EMBL" id="JAHQIW010007128">
    <property type="protein sequence ID" value="KAJ1372329.1"/>
    <property type="molecule type" value="Genomic_DNA"/>
</dbReference>
<evidence type="ECO:0000313" key="3">
    <source>
        <dbReference type="Proteomes" id="UP001196413"/>
    </source>
</evidence>
<gene>
    <name evidence="2" type="ORF">KIN20_034463</name>
</gene>
<feature type="region of interest" description="Disordered" evidence="1">
    <location>
        <begin position="1"/>
        <end position="31"/>
    </location>
</feature>
<proteinExistence type="predicted"/>
<keyword evidence="3" id="KW-1185">Reference proteome</keyword>
<feature type="compositionally biased region" description="Low complexity" evidence="1">
    <location>
        <begin position="8"/>
        <end position="19"/>
    </location>
</feature>
<reference evidence="2" key="1">
    <citation type="submission" date="2021-06" db="EMBL/GenBank/DDBJ databases">
        <title>Parelaphostrongylus tenuis whole genome reference sequence.</title>
        <authorList>
            <person name="Garwood T.J."/>
            <person name="Larsen P.A."/>
            <person name="Fountain-Jones N.M."/>
            <person name="Garbe J.R."/>
            <person name="Macchietto M.G."/>
            <person name="Kania S.A."/>
            <person name="Gerhold R.W."/>
            <person name="Richards J.E."/>
            <person name="Wolf T.M."/>
        </authorList>
    </citation>
    <scope>NUCLEOTIDE SEQUENCE</scope>
    <source>
        <strain evidence="2">MNPRO001-30</strain>
        <tissue evidence="2">Meninges</tissue>
    </source>
</reference>
<feature type="compositionally biased region" description="Polar residues" evidence="1">
    <location>
        <begin position="148"/>
        <end position="164"/>
    </location>
</feature>
<comment type="caution">
    <text evidence="2">The sequence shown here is derived from an EMBL/GenBank/DDBJ whole genome shotgun (WGS) entry which is preliminary data.</text>
</comment>
<dbReference type="Proteomes" id="UP001196413">
    <property type="component" value="Unassembled WGS sequence"/>
</dbReference>
<protein>
    <submittedName>
        <fullName evidence="2">Uncharacterized protein</fullName>
    </submittedName>
</protein>
<feature type="region of interest" description="Disordered" evidence="1">
    <location>
        <begin position="106"/>
        <end position="183"/>
    </location>
</feature>
<feature type="compositionally biased region" description="Basic and acidic residues" evidence="1">
    <location>
        <begin position="126"/>
        <end position="135"/>
    </location>
</feature>
<evidence type="ECO:0000313" key="2">
    <source>
        <dbReference type="EMBL" id="KAJ1372329.1"/>
    </source>
</evidence>
<accession>A0AAD5RCL6</accession>
<name>A0AAD5RCL6_PARTN</name>
<feature type="region of interest" description="Disordered" evidence="1">
    <location>
        <begin position="262"/>
        <end position="297"/>
    </location>
</feature>
<organism evidence="2 3">
    <name type="scientific">Parelaphostrongylus tenuis</name>
    <name type="common">Meningeal worm</name>
    <dbReference type="NCBI Taxonomy" id="148309"/>
    <lineage>
        <taxon>Eukaryota</taxon>
        <taxon>Metazoa</taxon>
        <taxon>Ecdysozoa</taxon>
        <taxon>Nematoda</taxon>
        <taxon>Chromadorea</taxon>
        <taxon>Rhabditida</taxon>
        <taxon>Rhabditina</taxon>
        <taxon>Rhabditomorpha</taxon>
        <taxon>Strongyloidea</taxon>
        <taxon>Metastrongylidae</taxon>
        <taxon>Parelaphostrongylus</taxon>
    </lineage>
</organism>
<sequence>MDACDDASTSSESQSLLETRPNADEDQDAFGVDDVIVLNHDDLKTHGEGSDLHSPMRTVNEVLKEAANLMADGPLQASSTKDNQQILVDEVDVEYSPKKSHQPIEIIVRHNKIVEQPASDSDDEGNAERADDRSKPSGRLSVVHEGKQNGQSMSNNKAYPSSTVGKEAKWPRGHRRAWSMPNAKGDKMSLAVIHDKEIKADGNTHKRRVVRYRLHPAKKGRMNAGTDGDREGGTAPTVGFKLDLGDMLHPDDDDQELEVEINEEEVEIPGESGKGSEDNRQKILGSPMEGHKFRASS</sequence>
<feature type="region of interest" description="Disordered" evidence="1">
    <location>
        <begin position="215"/>
        <end position="238"/>
    </location>
</feature>
<evidence type="ECO:0000256" key="1">
    <source>
        <dbReference type="SAM" id="MobiDB-lite"/>
    </source>
</evidence>
<dbReference type="AlphaFoldDB" id="A0AAD5RCL6"/>